<keyword evidence="3 10" id="KW-0812">Transmembrane</keyword>
<dbReference type="InterPro" id="IPR056561">
    <property type="entry name" value="NFP_LYK_LysM1"/>
</dbReference>
<keyword evidence="9" id="KW-1015">Disulfide bond</keyword>
<dbReference type="Gene3D" id="1.10.510.10">
    <property type="entry name" value="Transferase(Phosphotransferase) domain 1"/>
    <property type="match status" value="1"/>
</dbReference>
<evidence type="ECO:0000256" key="6">
    <source>
        <dbReference type="ARBA" id="ARBA00022840"/>
    </source>
</evidence>
<dbReference type="AlphaFoldDB" id="A0A835V7W6"/>
<evidence type="ECO:0000256" key="1">
    <source>
        <dbReference type="ARBA" id="ARBA00004162"/>
    </source>
</evidence>
<keyword evidence="7 10" id="KW-1133">Transmembrane helix</keyword>
<comment type="caution">
    <text evidence="13">The sequence shown here is derived from an EMBL/GenBank/DDBJ whole genome shotgun (WGS) entry which is preliminary data.</text>
</comment>
<evidence type="ECO:0000256" key="3">
    <source>
        <dbReference type="ARBA" id="ARBA00022692"/>
    </source>
</evidence>
<evidence type="ECO:0000259" key="12">
    <source>
        <dbReference type="PROSITE" id="PS50011"/>
    </source>
</evidence>
<dbReference type="Gene3D" id="3.30.200.20">
    <property type="entry name" value="Phosphorylase Kinase, domain 1"/>
    <property type="match status" value="1"/>
</dbReference>
<dbReference type="GO" id="GO:0004672">
    <property type="term" value="F:protein kinase activity"/>
    <property type="evidence" value="ECO:0007669"/>
    <property type="project" value="InterPro"/>
</dbReference>
<dbReference type="InterPro" id="IPR011009">
    <property type="entry name" value="Kinase-like_dom_sf"/>
</dbReference>
<gene>
    <name evidence="13" type="ORF">HPP92_007642</name>
</gene>
<dbReference type="PANTHER" id="PTHR45927">
    <property type="entry name" value="LYSM-DOMAIN RECEPTOR-LIKE KINASE-RELATED"/>
    <property type="match status" value="1"/>
</dbReference>
<dbReference type="InterPro" id="IPR056562">
    <property type="entry name" value="LysM2_CERK1_LYK3_4_5"/>
</dbReference>
<dbReference type="GO" id="GO:0005524">
    <property type="term" value="F:ATP binding"/>
    <property type="evidence" value="ECO:0007669"/>
    <property type="project" value="UniProtKB-KW"/>
</dbReference>
<comment type="subcellular location">
    <subcellularLocation>
        <location evidence="1">Cell membrane</location>
        <topology evidence="1">Single-pass membrane protein</topology>
    </subcellularLocation>
</comment>
<feature type="chain" id="PRO_5032874982" description="Protein kinase domain-containing protein" evidence="11">
    <location>
        <begin position="23"/>
        <end position="609"/>
    </location>
</feature>
<dbReference type="InterPro" id="IPR052611">
    <property type="entry name" value="Plant_RLK_LysM"/>
</dbReference>
<organism evidence="13 14">
    <name type="scientific">Vanilla planifolia</name>
    <name type="common">Vanilla</name>
    <dbReference type="NCBI Taxonomy" id="51239"/>
    <lineage>
        <taxon>Eukaryota</taxon>
        <taxon>Viridiplantae</taxon>
        <taxon>Streptophyta</taxon>
        <taxon>Embryophyta</taxon>
        <taxon>Tracheophyta</taxon>
        <taxon>Spermatophyta</taxon>
        <taxon>Magnoliopsida</taxon>
        <taxon>Liliopsida</taxon>
        <taxon>Asparagales</taxon>
        <taxon>Orchidaceae</taxon>
        <taxon>Vanilloideae</taxon>
        <taxon>Vanilleae</taxon>
        <taxon>Vanilla</taxon>
    </lineage>
</organism>
<name>A0A835V7W6_VANPL</name>
<feature type="signal peptide" evidence="11">
    <location>
        <begin position="1"/>
        <end position="22"/>
    </location>
</feature>
<dbReference type="Proteomes" id="UP000639772">
    <property type="component" value="Chromosome 3"/>
</dbReference>
<keyword evidence="8 10" id="KW-0472">Membrane</keyword>
<evidence type="ECO:0000256" key="10">
    <source>
        <dbReference type="SAM" id="Phobius"/>
    </source>
</evidence>
<evidence type="ECO:0000256" key="4">
    <source>
        <dbReference type="ARBA" id="ARBA00022729"/>
    </source>
</evidence>
<dbReference type="InterPro" id="IPR001245">
    <property type="entry name" value="Ser-Thr/Tyr_kinase_cat_dom"/>
</dbReference>
<dbReference type="PANTHER" id="PTHR45927:SF11">
    <property type="entry name" value="LYSM DOMAIN RECEPTOR-LIKE KINASE 4"/>
    <property type="match status" value="1"/>
</dbReference>
<evidence type="ECO:0000256" key="2">
    <source>
        <dbReference type="ARBA" id="ARBA00022475"/>
    </source>
</evidence>
<keyword evidence="4 11" id="KW-0732">Signal</keyword>
<evidence type="ECO:0000256" key="5">
    <source>
        <dbReference type="ARBA" id="ARBA00022741"/>
    </source>
</evidence>
<dbReference type="FunFam" id="1.10.510.10:FF:000468">
    <property type="entry name" value="PTI1-like tyrosine-protein kinase 3"/>
    <property type="match status" value="1"/>
</dbReference>
<dbReference type="GO" id="GO:0005886">
    <property type="term" value="C:plasma membrane"/>
    <property type="evidence" value="ECO:0007669"/>
    <property type="project" value="UniProtKB-SubCell"/>
</dbReference>
<dbReference type="Pfam" id="PF07714">
    <property type="entry name" value="PK_Tyr_Ser-Thr"/>
    <property type="match status" value="1"/>
</dbReference>
<dbReference type="InterPro" id="IPR000719">
    <property type="entry name" value="Prot_kinase_dom"/>
</dbReference>
<sequence length="609" mass="67253">MKRIQLAFFACILFCASGLAGAQQAYWRKSTCRRWDKTPPPSSYLYSCNGLSKSCKAYVVFISQPSYNTVASISNLLFSEPREVARINGGVLGSHLFPIGEDVIVPVKCSCSGRYYQANASFIDTGNDTYYLIAYDTYQGLASCSALLDQNPYDPLLLTKGMVMSVPIRCACPTSNQSADGVKFLLTASVANGRKGLPGLCKSFNASVRQTIYANSFVENDPYLSKSTTVLLPLPTEPQRSEPMFRPLAKQAPPAVVFYFGIALGLAGFLLISAVLLIILWWHRRKENSVSFQGNNVIPKEVLAEMVGVKPITQAYEFEELKAATRDFSPEYKVGDSVYRAVVRGKKLVVKRTIRDVSVEVKMLNKLNHFNIISICGLAINEEGSFLIYEYMENGSLKDWLHDARFLEQRSWARRVQIAIDVANGLDYIHNFADRRYVHNDINSCNILLNHKLRAKIANFSSAGWAGRRGRGFSTAGNVVGSPGYLAPEYSESGLISPKIDVFAFGVVILELTTGREAVIEEQGKERLLSEAVASMATGADAGVGLIGFVCSSVREASPMELVMEMAKLGLACLRHEPERRPSMNDVVSFLSRIQNETRIWESGTSKTV</sequence>
<keyword evidence="5" id="KW-0547">Nucleotide-binding</keyword>
<evidence type="ECO:0000256" key="7">
    <source>
        <dbReference type="ARBA" id="ARBA00022989"/>
    </source>
</evidence>
<dbReference type="OrthoDB" id="4062651at2759"/>
<feature type="transmembrane region" description="Helical" evidence="10">
    <location>
        <begin position="256"/>
        <end position="282"/>
    </location>
</feature>
<keyword evidence="2" id="KW-1003">Cell membrane</keyword>
<evidence type="ECO:0000313" key="13">
    <source>
        <dbReference type="EMBL" id="KAG0490779.1"/>
    </source>
</evidence>
<protein>
    <recommendedName>
        <fullName evidence="12">Protein kinase domain-containing protein</fullName>
    </recommendedName>
</protein>
<keyword evidence="6" id="KW-0067">ATP-binding</keyword>
<accession>A0A835V7W6</accession>
<reference evidence="13 14" key="1">
    <citation type="journal article" date="2020" name="Nat. Food">
        <title>A phased Vanilla planifolia genome enables genetic improvement of flavour and production.</title>
        <authorList>
            <person name="Hasing T."/>
            <person name="Tang H."/>
            <person name="Brym M."/>
            <person name="Khazi F."/>
            <person name="Huang T."/>
            <person name="Chambers A.H."/>
        </authorList>
    </citation>
    <scope>NUCLEOTIDE SEQUENCE [LARGE SCALE GENOMIC DNA]</scope>
    <source>
        <tissue evidence="13">Leaf</tissue>
    </source>
</reference>
<dbReference type="PROSITE" id="PS50011">
    <property type="entry name" value="PROTEIN_KINASE_DOM"/>
    <property type="match status" value="1"/>
</dbReference>
<proteinExistence type="predicted"/>
<evidence type="ECO:0000256" key="9">
    <source>
        <dbReference type="ARBA" id="ARBA00023157"/>
    </source>
</evidence>
<evidence type="ECO:0000256" key="8">
    <source>
        <dbReference type="ARBA" id="ARBA00023136"/>
    </source>
</evidence>
<evidence type="ECO:0000256" key="11">
    <source>
        <dbReference type="SAM" id="SignalP"/>
    </source>
</evidence>
<dbReference type="Pfam" id="PF23472">
    <property type="entry name" value="LysM2_CERK1_LYK3_4_5"/>
    <property type="match status" value="1"/>
</dbReference>
<feature type="domain" description="Protein kinase" evidence="12">
    <location>
        <begin position="258"/>
        <end position="591"/>
    </location>
</feature>
<dbReference type="SUPFAM" id="SSF56112">
    <property type="entry name" value="Protein kinase-like (PK-like)"/>
    <property type="match status" value="1"/>
</dbReference>
<evidence type="ECO:0000313" key="14">
    <source>
        <dbReference type="Proteomes" id="UP000639772"/>
    </source>
</evidence>
<dbReference type="EMBL" id="JADCNM010000003">
    <property type="protein sequence ID" value="KAG0490779.1"/>
    <property type="molecule type" value="Genomic_DNA"/>
</dbReference>
<dbReference type="Pfam" id="PF23446">
    <property type="entry name" value="LysM1_NFP_LYK"/>
    <property type="match status" value="1"/>
</dbReference>